<organism evidence="2 3">
    <name type="scientific">Paraburkholderia silvatlantica</name>
    <dbReference type="NCBI Taxonomy" id="321895"/>
    <lineage>
        <taxon>Bacteria</taxon>
        <taxon>Pseudomonadati</taxon>
        <taxon>Pseudomonadota</taxon>
        <taxon>Betaproteobacteria</taxon>
        <taxon>Burkholderiales</taxon>
        <taxon>Burkholderiaceae</taxon>
        <taxon>Paraburkholderia</taxon>
    </lineage>
</organism>
<name>A0ABR6FHM1_9BURK</name>
<dbReference type="Proteomes" id="UP000533533">
    <property type="component" value="Unassembled WGS sequence"/>
</dbReference>
<dbReference type="EMBL" id="JACHVZ010000003">
    <property type="protein sequence ID" value="MBB2926906.1"/>
    <property type="molecule type" value="Genomic_DNA"/>
</dbReference>
<reference evidence="2 3" key="1">
    <citation type="submission" date="2020-08" db="EMBL/GenBank/DDBJ databases">
        <title>Genomic Encyclopedia of Type Strains, Phase IV (KMG-V): Genome sequencing to study the core and pangenomes of soil and plant-associated prokaryotes.</title>
        <authorList>
            <person name="Whitman W."/>
        </authorList>
    </citation>
    <scope>NUCLEOTIDE SEQUENCE [LARGE SCALE GENOMIC DNA]</scope>
    <source>
        <strain evidence="2 3">SRMrh-85</strain>
    </source>
</reference>
<accession>A0ABR6FHM1</accession>
<evidence type="ECO:0000313" key="3">
    <source>
        <dbReference type="Proteomes" id="UP000533533"/>
    </source>
</evidence>
<evidence type="ECO:0008006" key="4">
    <source>
        <dbReference type="Google" id="ProtNLM"/>
    </source>
</evidence>
<proteinExistence type="predicted"/>
<keyword evidence="3" id="KW-1185">Reference proteome</keyword>
<feature type="compositionally biased region" description="Basic and acidic residues" evidence="1">
    <location>
        <begin position="112"/>
        <end position="123"/>
    </location>
</feature>
<comment type="caution">
    <text evidence="2">The sequence shown here is derived from an EMBL/GenBank/DDBJ whole genome shotgun (WGS) entry which is preliminary data.</text>
</comment>
<dbReference type="RefSeq" id="WP_133253597.1">
    <property type="nucleotide sequence ID" value="NZ_JACHVZ010000003.1"/>
</dbReference>
<gene>
    <name evidence="2" type="ORF">FHX59_001315</name>
</gene>
<evidence type="ECO:0000256" key="1">
    <source>
        <dbReference type="SAM" id="MobiDB-lite"/>
    </source>
</evidence>
<evidence type="ECO:0000313" key="2">
    <source>
        <dbReference type="EMBL" id="MBB2926906.1"/>
    </source>
</evidence>
<feature type="region of interest" description="Disordered" evidence="1">
    <location>
        <begin position="101"/>
        <end position="123"/>
    </location>
</feature>
<sequence>MERNLKLAYRFFAPGAVSYADSFVILSPSAAPFKETPAISIVAQDLQTGDQWDIYQQSPSGFRIRFHNSGDAPITKTAGWIARGYGSSIWWARSGASRCRSTSWRGSRSARPRVERSMKGGAI</sequence>
<protein>
    <recommendedName>
        <fullName evidence="4">LTD domain-containing protein</fullName>
    </recommendedName>
</protein>